<evidence type="ECO:0000313" key="2">
    <source>
        <dbReference type="EMBL" id="CAH1963795.1"/>
    </source>
</evidence>
<name>A0A9P0K0L8_ACAOB</name>
<evidence type="ECO:0000256" key="1">
    <source>
        <dbReference type="SAM" id="MobiDB-lite"/>
    </source>
</evidence>
<accession>A0A9P0K0L8</accession>
<keyword evidence="3" id="KW-1185">Reference proteome</keyword>
<comment type="caution">
    <text evidence="2">The sequence shown here is derived from an EMBL/GenBank/DDBJ whole genome shotgun (WGS) entry which is preliminary data.</text>
</comment>
<organism evidence="2 3">
    <name type="scientific">Acanthoscelides obtectus</name>
    <name type="common">Bean weevil</name>
    <name type="synonym">Bruchus obtectus</name>
    <dbReference type="NCBI Taxonomy" id="200917"/>
    <lineage>
        <taxon>Eukaryota</taxon>
        <taxon>Metazoa</taxon>
        <taxon>Ecdysozoa</taxon>
        <taxon>Arthropoda</taxon>
        <taxon>Hexapoda</taxon>
        <taxon>Insecta</taxon>
        <taxon>Pterygota</taxon>
        <taxon>Neoptera</taxon>
        <taxon>Endopterygota</taxon>
        <taxon>Coleoptera</taxon>
        <taxon>Polyphaga</taxon>
        <taxon>Cucujiformia</taxon>
        <taxon>Chrysomeloidea</taxon>
        <taxon>Chrysomelidae</taxon>
        <taxon>Bruchinae</taxon>
        <taxon>Bruchini</taxon>
        <taxon>Acanthoscelides</taxon>
    </lineage>
</organism>
<protein>
    <submittedName>
        <fullName evidence="2">Uncharacterized protein</fullName>
    </submittedName>
</protein>
<feature type="region of interest" description="Disordered" evidence="1">
    <location>
        <begin position="49"/>
        <end position="74"/>
    </location>
</feature>
<reference evidence="2" key="1">
    <citation type="submission" date="2022-03" db="EMBL/GenBank/DDBJ databases">
        <authorList>
            <person name="Sayadi A."/>
        </authorList>
    </citation>
    <scope>NUCLEOTIDE SEQUENCE</scope>
</reference>
<evidence type="ECO:0000313" key="3">
    <source>
        <dbReference type="Proteomes" id="UP001152888"/>
    </source>
</evidence>
<sequence>MKTYLFFFNYPWQHCSTTLPDSLRLWARSHLQRRHGAVRRFHLHRRYQFQDKEEPRRTHAHQTGHRDDDDRSKTSHEKLWFDSALRTFHFTFV</sequence>
<gene>
    <name evidence="2" type="ORF">ACAOBT_LOCUS5405</name>
</gene>
<feature type="compositionally biased region" description="Basic and acidic residues" evidence="1">
    <location>
        <begin position="64"/>
        <end position="74"/>
    </location>
</feature>
<dbReference type="EMBL" id="CAKOFQ010006710">
    <property type="protein sequence ID" value="CAH1963795.1"/>
    <property type="molecule type" value="Genomic_DNA"/>
</dbReference>
<proteinExistence type="predicted"/>
<dbReference type="AlphaFoldDB" id="A0A9P0K0L8"/>
<dbReference type="Proteomes" id="UP001152888">
    <property type="component" value="Unassembled WGS sequence"/>
</dbReference>